<dbReference type="PANTHER" id="PTHR24559:SF444">
    <property type="entry name" value="REVERSE TRANSCRIPTASE DOMAIN-CONTAINING PROTEIN"/>
    <property type="match status" value="1"/>
</dbReference>
<dbReference type="Gene3D" id="3.30.70.270">
    <property type="match status" value="1"/>
</dbReference>
<name>A0A2I0BA11_9ASPA</name>
<dbReference type="EMBL" id="KZ451903">
    <property type="protein sequence ID" value="PKA64609.1"/>
    <property type="molecule type" value="Genomic_DNA"/>
</dbReference>
<dbReference type="InterPro" id="IPR043128">
    <property type="entry name" value="Rev_trsase/Diguanyl_cyclase"/>
</dbReference>
<dbReference type="SUPFAM" id="SSF56672">
    <property type="entry name" value="DNA/RNA polymerases"/>
    <property type="match status" value="1"/>
</dbReference>
<protein>
    <recommendedName>
        <fullName evidence="1">Reverse transcriptase/retrotransposon-derived protein RNase H-like domain-containing protein</fullName>
    </recommendedName>
</protein>
<reference evidence="2 3" key="1">
    <citation type="journal article" date="2017" name="Nature">
        <title>The Apostasia genome and the evolution of orchids.</title>
        <authorList>
            <person name="Zhang G.Q."/>
            <person name="Liu K.W."/>
            <person name="Li Z."/>
            <person name="Lohaus R."/>
            <person name="Hsiao Y.Y."/>
            <person name="Niu S.C."/>
            <person name="Wang J.Y."/>
            <person name="Lin Y.C."/>
            <person name="Xu Q."/>
            <person name="Chen L.J."/>
            <person name="Yoshida K."/>
            <person name="Fujiwara S."/>
            <person name="Wang Z.W."/>
            <person name="Zhang Y.Q."/>
            <person name="Mitsuda N."/>
            <person name="Wang M."/>
            <person name="Liu G.H."/>
            <person name="Pecoraro L."/>
            <person name="Huang H.X."/>
            <person name="Xiao X.J."/>
            <person name="Lin M."/>
            <person name="Wu X.Y."/>
            <person name="Wu W.L."/>
            <person name="Chen Y.Y."/>
            <person name="Chang S.B."/>
            <person name="Sakamoto S."/>
            <person name="Ohme-Takagi M."/>
            <person name="Yagi M."/>
            <person name="Zeng S.J."/>
            <person name="Shen C.Y."/>
            <person name="Yeh C.M."/>
            <person name="Luo Y.B."/>
            <person name="Tsai W.C."/>
            <person name="Van de Peer Y."/>
            <person name="Liu Z.J."/>
        </authorList>
    </citation>
    <scope>NUCLEOTIDE SEQUENCE [LARGE SCALE GENOMIC DNA]</scope>
    <source>
        <strain evidence="3">cv. Shenzhen</strain>
        <tissue evidence="2">Stem</tissue>
    </source>
</reference>
<evidence type="ECO:0000313" key="3">
    <source>
        <dbReference type="Proteomes" id="UP000236161"/>
    </source>
</evidence>
<accession>A0A2I0BA11</accession>
<dbReference type="InterPro" id="IPR053134">
    <property type="entry name" value="RNA-dir_DNA_polymerase"/>
</dbReference>
<organism evidence="2 3">
    <name type="scientific">Apostasia shenzhenica</name>
    <dbReference type="NCBI Taxonomy" id="1088818"/>
    <lineage>
        <taxon>Eukaryota</taxon>
        <taxon>Viridiplantae</taxon>
        <taxon>Streptophyta</taxon>
        <taxon>Embryophyta</taxon>
        <taxon>Tracheophyta</taxon>
        <taxon>Spermatophyta</taxon>
        <taxon>Magnoliopsida</taxon>
        <taxon>Liliopsida</taxon>
        <taxon>Asparagales</taxon>
        <taxon>Orchidaceae</taxon>
        <taxon>Apostasioideae</taxon>
        <taxon>Apostasia</taxon>
    </lineage>
</organism>
<dbReference type="Pfam" id="PF17919">
    <property type="entry name" value="RT_RNaseH_2"/>
    <property type="match status" value="1"/>
</dbReference>
<proteinExistence type="predicted"/>
<sequence>MPFGLKNAGATYQRIIDTVFKNQRGRNIEAYVDDVLIKSNLPFFKILRGENQAWNEDCAKAFQSLKEYLLSPPLLSASVQDEDLFLYLSATDNSVSAVLVREEAIRQHPIHYISDILHGAKVRYPPLKKTLFCTDLCCP</sequence>
<dbReference type="STRING" id="1088818.A0A2I0BA11"/>
<evidence type="ECO:0000259" key="1">
    <source>
        <dbReference type="Pfam" id="PF17919"/>
    </source>
</evidence>
<dbReference type="AlphaFoldDB" id="A0A2I0BA11"/>
<feature type="domain" description="Reverse transcriptase/retrotransposon-derived protein RNase H-like" evidence="1">
    <location>
        <begin position="54"/>
        <end position="133"/>
    </location>
</feature>
<keyword evidence="3" id="KW-1185">Reference proteome</keyword>
<dbReference type="InterPro" id="IPR043502">
    <property type="entry name" value="DNA/RNA_pol_sf"/>
</dbReference>
<dbReference type="OrthoDB" id="1712951at2759"/>
<evidence type="ECO:0000313" key="2">
    <source>
        <dbReference type="EMBL" id="PKA64609.1"/>
    </source>
</evidence>
<dbReference type="InterPro" id="IPR041577">
    <property type="entry name" value="RT_RNaseH_2"/>
</dbReference>
<gene>
    <name evidence="2" type="ORF">AXF42_Ash007355</name>
</gene>
<dbReference type="PANTHER" id="PTHR24559">
    <property type="entry name" value="TRANSPOSON TY3-I GAG-POL POLYPROTEIN"/>
    <property type="match status" value="1"/>
</dbReference>
<dbReference type="Proteomes" id="UP000236161">
    <property type="component" value="Unassembled WGS sequence"/>
</dbReference>